<dbReference type="OrthoDB" id="9631130at2759"/>
<dbReference type="PANTHER" id="PTHR19433">
    <property type="entry name" value="T-CELL RECEPTOR ALPHA CHAIN V REGION-RELATED"/>
    <property type="match status" value="1"/>
</dbReference>
<dbReference type="GO" id="GO:0005886">
    <property type="term" value="C:plasma membrane"/>
    <property type="evidence" value="ECO:0007669"/>
    <property type="project" value="UniProtKB-SubCell"/>
</dbReference>
<keyword evidence="7" id="KW-0325">Glycoprotein</keyword>
<accession>A0A7L3L633</accession>
<dbReference type="GO" id="GO:0009617">
    <property type="term" value="P:response to bacterium"/>
    <property type="evidence" value="ECO:0007669"/>
    <property type="project" value="TreeGrafter"/>
</dbReference>
<dbReference type="InterPro" id="IPR052051">
    <property type="entry name" value="TCR_complex_component"/>
</dbReference>
<dbReference type="Proteomes" id="UP000582182">
    <property type="component" value="Unassembled WGS sequence"/>
</dbReference>
<comment type="subcellular location">
    <subcellularLocation>
        <location evidence="1">Cell membrane</location>
    </subcellularLocation>
</comment>
<keyword evidence="3" id="KW-0732">Signal</keyword>
<dbReference type="AlphaFoldDB" id="A0A7L3L633"/>
<organism evidence="9 10">
    <name type="scientific">Turnix velox</name>
    <name type="common">Little buttonquail</name>
    <dbReference type="NCBI Taxonomy" id="2529409"/>
    <lineage>
        <taxon>Eukaryota</taxon>
        <taxon>Metazoa</taxon>
        <taxon>Chordata</taxon>
        <taxon>Craniata</taxon>
        <taxon>Vertebrata</taxon>
        <taxon>Euteleostomi</taxon>
        <taxon>Archelosauria</taxon>
        <taxon>Archosauria</taxon>
        <taxon>Dinosauria</taxon>
        <taxon>Saurischia</taxon>
        <taxon>Theropoda</taxon>
        <taxon>Coelurosauria</taxon>
        <taxon>Aves</taxon>
        <taxon>Neognathae</taxon>
        <taxon>Neoaves</taxon>
        <taxon>Charadriiformes</taxon>
        <taxon>Turnicidae</taxon>
        <taxon>Turnix</taxon>
    </lineage>
</organism>
<keyword evidence="5" id="KW-0472">Membrane</keyword>
<evidence type="ECO:0000256" key="2">
    <source>
        <dbReference type="ARBA" id="ARBA00022475"/>
    </source>
</evidence>
<evidence type="ECO:0000259" key="8">
    <source>
        <dbReference type="PROSITE" id="PS50835"/>
    </source>
</evidence>
<evidence type="ECO:0000256" key="3">
    <source>
        <dbReference type="ARBA" id="ARBA00022729"/>
    </source>
</evidence>
<keyword evidence="6" id="KW-1015">Disulfide bond</keyword>
<evidence type="ECO:0000256" key="7">
    <source>
        <dbReference type="ARBA" id="ARBA00023180"/>
    </source>
</evidence>
<feature type="non-terminal residue" evidence="9">
    <location>
        <position position="101"/>
    </location>
</feature>
<keyword evidence="4" id="KW-0391">Immunity</keyword>
<keyword evidence="10" id="KW-1185">Reference proteome</keyword>
<gene>
    <name evidence="9" type="primary">Trav262</name>
    <name evidence="9" type="ORF">TURVEL_R07562</name>
</gene>
<dbReference type="SMART" id="SM00406">
    <property type="entry name" value="IGv"/>
    <property type="match status" value="1"/>
</dbReference>
<dbReference type="InterPro" id="IPR036179">
    <property type="entry name" value="Ig-like_dom_sf"/>
</dbReference>
<reference evidence="9 10" key="1">
    <citation type="submission" date="2019-09" db="EMBL/GenBank/DDBJ databases">
        <title>Bird 10,000 Genomes (B10K) Project - Family phase.</title>
        <authorList>
            <person name="Zhang G."/>
        </authorList>
    </citation>
    <scope>NUCLEOTIDE SEQUENCE [LARGE SCALE GENOMIC DNA]</scope>
    <source>
        <strain evidence="9">B10K-DU-029-46</strain>
    </source>
</reference>
<protein>
    <submittedName>
        <fullName evidence="9">TVAZ2 protein</fullName>
    </submittedName>
</protein>
<sequence length="101" mass="11453">FLAVGMGRAQVLQDLSAETTEGTSISINCSHPSVKLYDYIHWYRQLPGRGPTAFGTVLRYTKKLDDVPGEMRVSEDRRSSSLWLSRPRYRDTGMYYCAVGD</sequence>
<name>A0A7L3L633_9CHAR</name>
<evidence type="ECO:0000256" key="1">
    <source>
        <dbReference type="ARBA" id="ARBA00004236"/>
    </source>
</evidence>
<feature type="domain" description="Ig-like" evidence="8">
    <location>
        <begin position="7"/>
        <end position="101"/>
    </location>
</feature>
<comment type="caution">
    <text evidence="9">The sequence shown here is derived from an EMBL/GenBank/DDBJ whole genome shotgun (WGS) entry which is preliminary data.</text>
</comment>
<feature type="non-terminal residue" evidence="9">
    <location>
        <position position="1"/>
    </location>
</feature>
<evidence type="ECO:0000313" key="10">
    <source>
        <dbReference type="Proteomes" id="UP000582182"/>
    </source>
</evidence>
<evidence type="ECO:0000256" key="4">
    <source>
        <dbReference type="ARBA" id="ARBA00022859"/>
    </source>
</evidence>
<evidence type="ECO:0000313" key="9">
    <source>
        <dbReference type="EMBL" id="NXU49555.1"/>
    </source>
</evidence>
<evidence type="ECO:0000256" key="5">
    <source>
        <dbReference type="ARBA" id="ARBA00023136"/>
    </source>
</evidence>
<dbReference type="GO" id="GO:0002376">
    <property type="term" value="P:immune system process"/>
    <property type="evidence" value="ECO:0007669"/>
    <property type="project" value="UniProtKB-KW"/>
</dbReference>
<proteinExistence type="predicted"/>
<dbReference type="PROSITE" id="PS50835">
    <property type="entry name" value="IG_LIKE"/>
    <property type="match status" value="1"/>
</dbReference>
<dbReference type="InterPro" id="IPR007110">
    <property type="entry name" value="Ig-like_dom"/>
</dbReference>
<dbReference type="InterPro" id="IPR013106">
    <property type="entry name" value="Ig_V-set"/>
</dbReference>
<evidence type="ECO:0000256" key="6">
    <source>
        <dbReference type="ARBA" id="ARBA00023157"/>
    </source>
</evidence>
<dbReference type="PANTHER" id="PTHR19433:SF111">
    <property type="entry name" value="T CELL RECEPTOR ALPHA VARIABLE 4"/>
    <property type="match status" value="1"/>
</dbReference>
<keyword evidence="2" id="KW-1003">Cell membrane</keyword>
<dbReference type="Gene3D" id="2.60.40.10">
    <property type="entry name" value="Immunoglobulins"/>
    <property type="match status" value="1"/>
</dbReference>
<dbReference type="InterPro" id="IPR013783">
    <property type="entry name" value="Ig-like_fold"/>
</dbReference>
<dbReference type="SUPFAM" id="SSF48726">
    <property type="entry name" value="Immunoglobulin"/>
    <property type="match status" value="1"/>
</dbReference>
<dbReference type="EMBL" id="VZTY01007175">
    <property type="protein sequence ID" value="NXU49555.1"/>
    <property type="molecule type" value="Genomic_DNA"/>
</dbReference>
<dbReference type="Pfam" id="PF07686">
    <property type="entry name" value="V-set"/>
    <property type="match status" value="1"/>
</dbReference>